<comment type="pathway">
    <text evidence="2">Lipid metabolism; fatty acid biosynthesis.</text>
</comment>
<dbReference type="Proteomes" id="UP000235145">
    <property type="component" value="Unassembled WGS sequence"/>
</dbReference>
<dbReference type="EC" id="4.2.1.134" evidence="4"/>
<keyword evidence="5" id="KW-0444">Lipid biosynthesis</keyword>
<keyword evidence="6 13" id="KW-0812">Transmembrane</keyword>
<accession>A0A9R1WNF5</accession>
<dbReference type="Pfam" id="PF04387">
    <property type="entry name" value="PTPLA"/>
    <property type="match status" value="1"/>
</dbReference>
<evidence type="ECO:0000256" key="1">
    <source>
        <dbReference type="ARBA" id="ARBA00004141"/>
    </source>
</evidence>
<evidence type="ECO:0000256" key="2">
    <source>
        <dbReference type="ARBA" id="ARBA00005194"/>
    </source>
</evidence>
<dbReference type="GO" id="GO:0016020">
    <property type="term" value="C:membrane"/>
    <property type="evidence" value="ECO:0007669"/>
    <property type="project" value="UniProtKB-SubCell"/>
</dbReference>
<proteinExistence type="inferred from homology"/>
<dbReference type="GO" id="GO:0102158">
    <property type="term" value="F:very-long-chain (3R)-3-hydroxyacyl-CoA dehydratase activity"/>
    <property type="evidence" value="ECO:0007669"/>
    <property type="project" value="UniProtKB-EC"/>
</dbReference>
<sequence>MLSKNSLFEDDDDRFIQTISMVISGEFTRLEEADSDSLDPMVFELLLSLCETAKSINFLFLCCFWHEKNLVRSPILTTLSQISSRLYVVWGIVYSFPEIIRYSFFWTKVVFSSTPYWLLWLRFDLYSFIKIITFGCVSVGIAPTGISTSIAIYEGNNPPFLLPYNMTILPFSFP</sequence>
<keyword evidence="11" id="KW-0275">Fatty acid biosynthesis</keyword>
<keyword evidence="10 13" id="KW-0472">Membrane</keyword>
<comment type="similarity">
    <text evidence="3">Belongs to the very long-chain fatty acids dehydratase HACD family.</text>
</comment>
<feature type="transmembrane region" description="Helical" evidence="13">
    <location>
        <begin position="86"/>
        <end position="105"/>
    </location>
</feature>
<dbReference type="GO" id="GO:0006633">
    <property type="term" value="P:fatty acid biosynthetic process"/>
    <property type="evidence" value="ECO:0007669"/>
    <property type="project" value="UniProtKB-KW"/>
</dbReference>
<evidence type="ECO:0000256" key="10">
    <source>
        <dbReference type="ARBA" id="ARBA00023136"/>
    </source>
</evidence>
<dbReference type="InterPro" id="IPR007482">
    <property type="entry name" value="Tyr_Pase-like_PTPLA"/>
</dbReference>
<comment type="subcellular location">
    <subcellularLocation>
        <location evidence="1">Membrane</location>
        <topology evidence="1">Multi-pass membrane protein</topology>
    </subcellularLocation>
</comment>
<keyword evidence="15" id="KW-1185">Reference proteome</keyword>
<evidence type="ECO:0000313" key="15">
    <source>
        <dbReference type="Proteomes" id="UP000235145"/>
    </source>
</evidence>
<evidence type="ECO:0000256" key="8">
    <source>
        <dbReference type="ARBA" id="ARBA00022989"/>
    </source>
</evidence>
<organism evidence="14 15">
    <name type="scientific">Lactuca sativa</name>
    <name type="common">Garden lettuce</name>
    <dbReference type="NCBI Taxonomy" id="4236"/>
    <lineage>
        <taxon>Eukaryota</taxon>
        <taxon>Viridiplantae</taxon>
        <taxon>Streptophyta</taxon>
        <taxon>Embryophyta</taxon>
        <taxon>Tracheophyta</taxon>
        <taxon>Spermatophyta</taxon>
        <taxon>Magnoliopsida</taxon>
        <taxon>eudicotyledons</taxon>
        <taxon>Gunneridae</taxon>
        <taxon>Pentapetalae</taxon>
        <taxon>asterids</taxon>
        <taxon>campanulids</taxon>
        <taxon>Asterales</taxon>
        <taxon>Asteraceae</taxon>
        <taxon>Cichorioideae</taxon>
        <taxon>Cichorieae</taxon>
        <taxon>Lactucinae</taxon>
        <taxon>Lactuca</taxon>
    </lineage>
</organism>
<evidence type="ECO:0000313" key="14">
    <source>
        <dbReference type="EMBL" id="KAJ0228631.1"/>
    </source>
</evidence>
<evidence type="ECO:0000256" key="9">
    <source>
        <dbReference type="ARBA" id="ARBA00023098"/>
    </source>
</evidence>
<evidence type="ECO:0000256" key="5">
    <source>
        <dbReference type="ARBA" id="ARBA00022516"/>
    </source>
</evidence>
<comment type="caution">
    <text evidence="14">The sequence shown here is derived from an EMBL/GenBank/DDBJ whole genome shotgun (WGS) entry which is preliminary data.</text>
</comment>
<protein>
    <recommendedName>
        <fullName evidence="4">very-long-chain (3R)-3-hydroxyacyl-CoA dehydratase</fullName>
        <ecNumber evidence="4">4.2.1.134</ecNumber>
    </recommendedName>
</protein>
<evidence type="ECO:0000256" key="3">
    <source>
        <dbReference type="ARBA" id="ARBA00007811"/>
    </source>
</evidence>
<evidence type="ECO:0000256" key="6">
    <source>
        <dbReference type="ARBA" id="ARBA00022692"/>
    </source>
</evidence>
<dbReference type="AlphaFoldDB" id="A0A9R1WNF5"/>
<gene>
    <name evidence="14" type="ORF">LSAT_V11C100045910</name>
</gene>
<keyword evidence="7" id="KW-0276">Fatty acid metabolism</keyword>
<keyword evidence="12" id="KW-0456">Lyase</keyword>
<name>A0A9R1WNF5_LACSA</name>
<evidence type="ECO:0000256" key="13">
    <source>
        <dbReference type="SAM" id="Phobius"/>
    </source>
</evidence>
<evidence type="ECO:0000256" key="4">
    <source>
        <dbReference type="ARBA" id="ARBA00013122"/>
    </source>
</evidence>
<evidence type="ECO:0000256" key="12">
    <source>
        <dbReference type="ARBA" id="ARBA00023239"/>
    </source>
</evidence>
<evidence type="ECO:0000256" key="11">
    <source>
        <dbReference type="ARBA" id="ARBA00023160"/>
    </source>
</evidence>
<evidence type="ECO:0000256" key="7">
    <source>
        <dbReference type="ARBA" id="ARBA00022832"/>
    </source>
</evidence>
<feature type="transmembrane region" description="Helical" evidence="13">
    <location>
        <begin position="125"/>
        <end position="153"/>
    </location>
</feature>
<reference evidence="14 15" key="1">
    <citation type="journal article" date="2017" name="Nat. Commun.">
        <title>Genome assembly with in vitro proximity ligation data and whole-genome triplication in lettuce.</title>
        <authorList>
            <person name="Reyes-Chin-Wo S."/>
            <person name="Wang Z."/>
            <person name="Yang X."/>
            <person name="Kozik A."/>
            <person name="Arikit S."/>
            <person name="Song C."/>
            <person name="Xia L."/>
            <person name="Froenicke L."/>
            <person name="Lavelle D.O."/>
            <person name="Truco M.J."/>
            <person name="Xia R."/>
            <person name="Zhu S."/>
            <person name="Xu C."/>
            <person name="Xu H."/>
            <person name="Xu X."/>
            <person name="Cox K."/>
            <person name="Korf I."/>
            <person name="Meyers B.C."/>
            <person name="Michelmore R.W."/>
        </authorList>
    </citation>
    <scope>NUCLEOTIDE SEQUENCE [LARGE SCALE GENOMIC DNA]</scope>
    <source>
        <strain evidence="15">cv. Salinas</strain>
        <tissue evidence="14">Seedlings</tissue>
    </source>
</reference>
<keyword evidence="8 13" id="KW-1133">Transmembrane helix</keyword>
<keyword evidence="9" id="KW-0443">Lipid metabolism</keyword>
<dbReference type="EMBL" id="NBSK02000001">
    <property type="protein sequence ID" value="KAJ0228631.1"/>
    <property type="molecule type" value="Genomic_DNA"/>
</dbReference>